<comment type="subcellular location">
    <subcellularLocation>
        <location evidence="5">Cytoplasm</location>
    </subcellularLocation>
</comment>
<evidence type="ECO:0000256" key="6">
    <source>
        <dbReference type="NCBIfam" id="TIGR00152"/>
    </source>
</evidence>
<keyword evidence="5" id="KW-0963">Cytoplasm</keyword>
<dbReference type="PANTHER" id="PTHR10695">
    <property type="entry name" value="DEPHOSPHO-COA KINASE-RELATED"/>
    <property type="match status" value="1"/>
</dbReference>
<evidence type="ECO:0000313" key="8">
    <source>
        <dbReference type="Proteomes" id="UP000323720"/>
    </source>
</evidence>
<sequence>MKIVGLTGGIGSGKTTVAKLFAELGIPTYIADEEAKTLMNTSSTIKREISALFGDQAYTDGSLNRPFIANAIFNDTGLLKQMNSIVHPRVGRHFKEWVQQQNALYVIKENAILFEHGEEKNCDFTILVTAPENIRISRVVKRDNKTEAQVKAIINNQLPEGVKRLKATYIIENTALDKTRTQVLDVHHKLLNAMKTS</sequence>
<evidence type="ECO:0000256" key="2">
    <source>
        <dbReference type="ARBA" id="ARBA00022741"/>
    </source>
</evidence>
<organism evidence="7 8">
    <name type="scientific">Bizionia myxarmorum</name>
    <dbReference type="NCBI Taxonomy" id="291186"/>
    <lineage>
        <taxon>Bacteria</taxon>
        <taxon>Pseudomonadati</taxon>
        <taxon>Bacteroidota</taxon>
        <taxon>Flavobacteriia</taxon>
        <taxon>Flavobacteriales</taxon>
        <taxon>Flavobacteriaceae</taxon>
        <taxon>Bizionia</taxon>
    </lineage>
</organism>
<keyword evidence="4 5" id="KW-0173">Coenzyme A biosynthesis</keyword>
<dbReference type="GO" id="GO:0005737">
    <property type="term" value="C:cytoplasm"/>
    <property type="evidence" value="ECO:0007669"/>
    <property type="project" value="UniProtKB-SubCell"/>
</dbReference>
<dbReference type="Gene3D" id="3.40.50.300">
    <property type="entry name" value="P-loop containing nucleotide triphosphate hydrolases"/>
    <property type="match status" value="1"/>
</dbReference>
<dbReference type="UniPathway" id="UPA00241">
    <property type="reaction ID" value="UER00356"/>
</dbReference>
<dbReference type="InterPro" id="IPR001977">
    <property type="entry name" value="Depp_CoAkinase"/>
</dbReference>
<dbReference type="HAMAP" id="MF_00376">
    <property type="entry name" value="Dephospho_CoA_kinase"/>
    <property type="match status" value="1"/>
</dbReference>
<dbReference type="AlphaFoldDB" id="A0A5D0RDT9"/>
<comment type="similarity">
    <text evidence="1 5">Belongs to the CoaE family.</text>
</comment>
<dbReference type="NCBIfam" id="TIGR00152">
    <property type="entry name" value="dephospho-CoA kinase"/>
    <property type="match status" value="1"/>
</dbReference>
<proteinExistence type="inferred from homology"/>
<comment type="pathway">
    <text evidence="5">Cofactor biosynthesis; coenzyme A biosynthesis; CoA from (R)-pantothenate: step 5/5.</text>
</comment>
<evidence type="ECO:0000256" key="1">
    <source>
        <dbReference type="ARBA" id="ARBA00009018"/>
    </source>
</evidence>
<comment type="caution">
    <text evidence="7">The sequence shown here is derived from an EMBL/GenBank/DDBJ whole genome shotgun (WGS) entry which is preliminary data.</text>
</comment>
<keyword evidence="5 7" id="KW-0808">Transferase</keyword>
<keyword evidence="2 5" id="KW-0547">Nucleotide-binding</keyword>
<dbReference type="OrthoDB" id="9812943at2"/>
<dbReference type="SUPFAM" id="SSF52540">
    <property type="entry name" value="P-loop containing nucleoside triphosphate hydrolases"/>
    <property type="match status" value="1"/>
</dbReference>
<protein>
    <recommendedName>
        <fullName evidence="5 6">Dephospho-CoA kinase</fullName>
        <ecNumber evidence="5 6">2.7.1.24</ecNumber>
    </recommendedName>
    <alternativeName>
        <fullName evidence="5">Dephosphocoenzyme A kinase</fullName>
    </alternativeName>
</protein>
<evidence type="ECO:0000256" key="5">
    <source>
        <dbReference type="HAMAP-Rule" id="MF_00376"/>
    </source>
</evidence>
<evidence type="ECO:0000256" key="3">
    <source>
        <dbReference type="ARBA" id="ARBA00022840"/>
    </source>
</evidence>
<keyword evidence="3 5" id="KW-0067">ATP-binding</keyword>
<dbReference type="GO" id="GO:0015937">
    <property type="term" value="P:coenzyme A biosynthetic process"/>
    <property type="evidence" value="ECO:0007669"/>
    <property type="project" value="UniProtKB-UniRule"/>
</dbReference>
<evidence type="ECO:0000313" key="7">
    <source>
        <dbReference type="EMBL" id="TYB79672.1"/>
    </source>
</evidence>
<dbReference type="GO" id="GO:0004140">
    <property type="term" value="F:dephospho-CoA kinase activity"/>
    <property type="evidence" value="ECO:0007669"/>
    <property type="project" value="UniProtKB-UniRule"/>
</dbReference>
<keyword evidence="5 7" id="KW-0418">Kinase</keyword>
<keyword evidence="8" id="KW-1185">Reference proteome</keyword>
<dbReference type="Proteomes" id="UP000323720">
    <property type="component" value="Unassembled WGS sequence"/>
</dbReference>
<dbReference type="CDD" id="cd02022">
    <property type="entry name" value="DPCK"/>
    <property type="match status" value="1"/>
</dbReference>
<dbReference type="RefSeq" id="WP_148403405.1">
    <property type="nucleotide sequence ID" value="NZ_VSKK01000001.1"/>
</dbReference>
<comment type="function">
    <text evidence="5">Catalyzes the phosphorylation of the 3'-hydroxyl group of dephosphocoenzyme A to form coenzyme A.</text>
</comment>
<dbReference type="PROSITE" id="PS51219">
    <property type="entry name" value="DPCK"/>
    <property type="match status" value="1"/>
</dbReference>
<evidence type="ECO:0000256" key="4">
    <source>
        <dbReference type="ARBA" id="ARBA00022993"/>
    </source>
</evidence>
<dbReference type="EMBL" id="VSKK01000001">
    <property type="protein sequence ID" value="TYB79672.1"/>
    <property type="molecule type" value="Genomic_DNA"/>
</dbReference>
<dbReference type="InterPro" id="IPR027417">
    <property type="entry name" value="P-loop_NTPase"/>
</dbReference>
<dbReference type="Pfam" id="PF01121">
    <property type="entry name" value="CoaE"/>
    <property type="match status" value="1"/>
</dbReference>
<reference evidence="7 8" key="1">
    <citation type="submission" date="2019-08" db="EMBL/GenBank/DDBJ databases">
        <title>Genomes of Antarctic Bizionia species.</title>
        <authorList>
            <person name="Bowman J.P."/>
        </authorList>
    </citation>
    <scope>NUCLEOTIDE SEQUENCE [LARGE SCALE GENOMIC DNA]</scope>
    <source>
        <strain evidence="7 8">ADA-4</strain>
    </source>
</reference>
<feature type="binding site" evidence="5">
    <location>
        <begin position="11"/>
        <end position="16"/>
    </location>
    <ligand>
        <name>ATP</name>
        <dbReference type="ChEBI" id="CHEBI:30616"/>
    </ligand>
</feature>
<gene>
    <name evidence="5" type="primary">coaE</name>
    <name evidence="7" type="ORF">ES674_07950</name>
</gene>
<accession>A0A5D0RDT9</accession>
<comment type="catalytic activity">
    <reaction evidence="5">
        <text>3'-dephospho-CoA + ATP = ADP + CoA + H(+)</text>
        <dbReference type="Rhea" id="RHEA:18245"/>
        <dbReference type="ChEBI" id="CHEBI:15378"/>
        <dbReference type="ChEBI" id="CHEBI:30616"/>
        <dbReference type="ChEBI" id="CHEBI:57287"/>
        <dbReference type="ChEBI" id="CHEBI:57328"/>
        <dbReference type="ChEBI" id="CHEBI:456216"/>
        <dbReference type="EC" id="2.7.1.24"/>
    </reaction>
</comment>
<name>A0A5D0RDT9_9FLAO</name>
<dbReference type="GO" id="GO:0005524">
    <property type="term" value="F:ATP binding"/>
    <property type="evidence" value="ECO:0007669"/>
    <property type="project" value="UniProtKB-UniRule"/>
</dbReference>
<dbReference type="EC" id="2.7.1.24" evidence="5 6"/>
<dbReference type="PANTHER" id="PTHR10695:SF46">
    <property type="entry name" value="BIFUNCTIONAL COENZYME A SYNTHASE-RELATED"/>
    <property type="match status" value="1"/>
</dbReference>